<name>A0ABT3ZHU5_9BURK</name>
<dbReference type="PANTHER" id="PTHR30614:SF21">
    <property type="entry name" value="AMINO ACID ABC TRANSPORTER PERMEASE"/>
    <property type="match status" value="1"/>
</dbReference>
<feature type="transmembrane region" description="Helical" evidence="8">
    <location>
        <begin position="63"/>
        <end position="84"/>
    </location>
</feature>
<accession>A0ABT3ZHU5</accession>
<evidence type="ECO:0000256" key="1">
    <source>
        <dbReference type="ARBA" id="ARBA00004429"/>
    </source>
</evidence>
<dbReference type="Pfam" id="PF00528">
    <property type="entry name" value="BPD_transp_1"/>
    <property type="match status" value="1"/>
</dbReference>
<comment type="caution">
    <text evidence="11">The sequence shown here is derived from an EMBL/GenBank/DDBJ whole genome shotgun (WGS) entry which is preliminary data.</text>
</comment>
<dbReference type="RefSeq" id="WP_267845049.1">
    <property type="nucleotide sequence ID" value="NZ_JAPMXC010000001.1"/>
</dbReference>
<protein>
    <submittedName>
        <fullName evidence="11">Amino acid ABC transporter permease</fullName>
    </submittedName>
</protein>
<dbReference type="Proteomes" id="UP001082899">
    <property type="component" value="Unassembled WGS sequence"/>
</dbReference>
<feature type="transmembrane region" description="Helical" evidence="8">
    <location>
        <begin position="90"/>
        <end position="110"/>
    </location>
</feature>
<dbReference type="PANTHER" id="PTHR30614">
    <property type="entry name" value="MEMBRANE COMPONENT OF AMINO ACID ABC TRANSPORTER"/>
    <property type="match status" value="1"/>
</dbReference>
<evidence type="ECO:0000259" key="10">
    <source>
        <dbReference type="PROSITE" id="PS50928"/>
    </source>
</evidence>
<dbReference type="PROSITE" id="PS50928">
    <property type="entry name" value="ABC_TM1"/>
    <property type="match status" value="1"/>
</dbReference>
<evidence type="ECO:0000256" key="5">
    <source>
        <dbReference type="ARBA" id="ARBA00022692"/>
    </source>
</evidence>
<gene>
    <name evidence="11" type="ORF">OVY01_01340</name>
</gene>
<evidence type="ECO:0000256" key="6">
    <source>
        <dbReference type="ARBA" id="ARBA00022989"/>
    </source>
</evidence>
<keyword evidence="3 8" id="KW-0813">Transport</keyword>
<evidence type="ECO:0000256" key="4">
    <source>
        <dbReference type="ARBA" id="ARBA00022475"/>
    </source>
</evidence>
<evidence type="ECO:0000313" key="12">
    <source>
        <dbReference type="Proteomes" id="UP001082899"/>
    </source>
</evidence>
<dbReference type="Gene3D" id="1.10.3720.10">
    <property type="entry name" value="MetI-like"/>
    <property type="match status" value="1"/>
</dbReference>
<feature type="transmembrane region" description="Helical" evidence="8">
    <location>
        <begin position="25"/>
        <end position="51"/>
    </location>
</feature>
<dbReference type="InterPro" id="IPR043429">
    <property type="entry name" value="ArtM/GltK/GlnP/TcyL/YhdX-like"/>
</dbReference>
<keyword evidence="7 8" id="KW-0472">Membrane</keyword>
<keyword evidence="6 8" id="KW-1133">Transmembrane helix</keyword>
<evidence type="ECO:0000313" key="11">
    <source>
        <dbReference type="EMBL" id="MCY0385905.1"/>
    </source>
</evidence>
<proteinExistence type="inferred from homology"/>
<dbReference type="CDD" id="cd06261">
    <property type="entry name" value="TM_PBP2"/>
    <property type="match status" value="1"/>
</dbReference>
<evidence type="ECO:0000256" key="3">
    <source>
        <dbReference type="ARBA" id="ARBA00022448"/>
    </source>
</evidence>
<feature type="transmembrane region" description="Helical" evidence="8">
    <location>
        <begin position="194"/>
        <end position="215"/>
    </location>
</feature>
<sequence length="255" mass="28232">MWQILHDNWELLLIGQYPHGPVGGIVLTILLSISALVIAFPLGVLVAMARVSSFPLVRAAATGYVYTIRGIPLLMIVFWLYFLVPVFTGFPVTGFVTMLCALVVYDAAYLGEIIRSGIQALPRGQVEGARALGLSYLKTMRLIILPQALYNVVPSMVTQWVSTIKETSLGYIINVQEISFAADQINNRLMTRPFAVYLILAMSYFALCYALTQLAQYLEKRITKRRDGRRRARATGLEPAAGSSRLRNTAAIADN</sequence>
<dbReference type="NCBIfam" id="TIGR01726">
    <property type="entry name" value="HEQRo_perm_3TM"/>
    <property type="match status" value="1"/>
</dbReference>
<comment type="subcellular location">
    <subcellularLocation>
        <location evidence="1">Cell inner membrane</location>
        <topology evidence="1">Multi-pass membrane protein</topology>
    </subcellularLocation>
    <subcellularLocation>
        <location evidence="8">Cell membrane</location>
        <topology evidence="8">Multi-pass membrane protein</topology>
    </subcellularLocation>
</comment>
<reference evidence="11" key="1">
    <citation type="submission" date="2022-11" db="EMBL/GenBank/DDBJ databases">
        <title>Robbsia betulipollinis sp. nov., isolated from pollen of birch (Betula pendula).</title>
        <authorList>
            <person name="Shi H."/>
            <person name="Ambika Manirajan B."/>
            <person name="Ratering S."/>
            <person name="Geissler-Plaum R."/>
            <person name="Schnell S."/>
        </authorList>
    </citation>
    <scope>NUCLEOTIDE SEQUENCE</scope>
    <source>
        <strain evidence="11">Bb-Pol-6</strain>
    </source>
</reference>
<dbReference type="InterPro" id="IPR000515">
    <property type="entry name" value="MetI-like"/>
</dbReference>
<evidence type="ECO:0000256" key="8">
    <source>
        <dbReference type="RuleBase" id="RU363032"/>
    </source>
</evidence>
<dbReference type="InterPro" id="IPR035906">
    <property type="entry name" value="MetI-like_sf"/>
</dbReference>
<evidence type="ECO:0000256" key="2">
    <source>
        <dbReference type="ARBA" id="ARBA00010072"/>
    </source>
</evidence>
<keyword evidence="12" id="KW-1185">Reference proteome</keyword>
<dbReference type="EMBL" id="JAPMXC010000001">
    <property type="protein sequence ID" value="MCY0385905.1"/>
    <property type="molecule type" value="Genomic_DNA"/>
</dbReference>
<dbReference type="InterPro" id="IPR010065">
    <property type="entry name" value="AA_ABC_transptr_permease_3TM"/>
</dbReference>
<dbReference type="SUPFAM" id="SSF161098">
    <property type="entry name" value="MetI-like"/>
    <property type="match status" value="1"/>
</dbReference>
<feature type="region of interest" description="Disordered" evidence="9">
    <location>
        <begin position="228"/>
        <end position="255"/>
    </location>
</feature>
<keyword evidence="4" id="KW-1003">Cell membrane</keyword>
<comment type="similarity">
    <text evidence="2">Belongs to the binding-protein-dependent transport system permease family. HisMQ subfamily.</text>
</comment>
<evidence type="ECO:0000256" key="9">
    <source>
        <dbReference type="SAM" id="MobiDB-lite"/>
    </source>
</evidence>
<organism evidence="11 12">
    <name type="scientific">Robbsia betulipollinis</name>
    <dbReference type="NCBI Taxonomy" id="2981849"/>
    <lineage>
        <taxon>Bacteria</taxon>
        <taxon>Pseudomonadati</taxon>
        <taxon>Pseudomonadota</taxon>
        <taxon>Betaproteobacteria</taxon>
        <taxon>Burkholderiales</taxon>
        <taxon>Burkholderiaceae</taxon>
        <taxon>Robbsia</taxon>
    </lineage>
</organism>
<keyword evidence="5 8" id="KW-0812">Transmembrane</keyword>
<evidence type="ECO:0000256" key="7">
    <source>
        <dbReference type="ARBA" id="ARBA00023136"/>
    </source>
</evidence>
<feature type="domain" description="ABC transmembrane type-1" evidence="10">
    <location>
        <begin position="25"/>
        <end position="215"/>
    </location>
</feature>